<organism evidence="2 3">
    <name type="scientific">Cystoisospora suis</name>
    <dbReference type="NCBI Taxonomy" id="483139"/>
    <lineage>
        <taxon>Eukaryota</taxon>
        <taxon>Sar</taxon>
        <taxon>Alveolata</taxon>
        <taxon>Apicomplexa</taxon>
        <taxon>Conoidasida</taxon>
        <taxon>Coccidia</taxon>
        <taxon>Eucoccidiorida</taxon>
        <taxon>Eimeriorina</taxon>
        <taxon>Sarcocystidae</taxon>
        <taxon>Cystoisospora</taxon>
    </lineage>
</organism>
<evidence type="ECO:0000313" key="3">
    <source>
        <dbReference type="Proteomes" id="UP000221165"/>
    </source>
</evidence>
<proteinExistence type="predicted"/>
<reference evidence="2 3" key="1">
    <citation type="journal article" date="2017" name="Int. J. Parasitol.">
        <title>The genome of the protozoan parasite Cystoisospora suis and a reverse vaccinology approach to identify vaccine candidates.</title>
        <authorList>
            <person name="Palmieri N."/>
            <person name="Shrestha A."/>
            <person name="Ruttkowski B."/>
            <person name="Beck T."/>
            <person name="Vogl C."/>
            <person name="Tomley F."/>
            <person name="Blake D.P."/>
            <person name="Joachim A."/>
        </authorList>
    </citation>
    <scope>NUCLEOTIDE SEQUENCE [LARGE SCALE GENOMIC DNA]</scope>
    <source>
        <strain evidence="2 3">Wien I</strain>
    </source>
</reference>
<accession>A0A2C6KJ55</accession>
<evidence type="ECO:0000313" key="2">
    <source>
        <dbReference type="EMBL" id="PHJ16522.1"/>
    </source>
</evidence>
<feature type="compositionally biased region" description="Polar residues" evidence="1">
    <location>
        <begin position="140"/>
        <end position="150"/>
    </location>
</feature>
<sequence>MSLREWMEDKPDSSPRLWWLVPKGAVCANCGRSQRDMALSCMGDVAHLSLGLRVGARTRAEAAEAALQPASATNAGTGFCPAPDLGPTPAHPVTGNASADATELTGPTVDGSVSDAASRNASGGQGSLRVEGDTGEVPRPTTTTHDQQLRLNLGQAPPRDTRVNEALLVP</sequence>
<dbReference type="GeneID" id="94432985"/>
<evidence type="ECO:0000256" key="1">
    <source>
        <dbReference type="SAM" id="MobiDB-lite"/>
    </source>
</evidence>
<protein>
    <submittedName>
        <fullName evidence="2">Uncharacterized protein</fullName>
    </submittedName>
</protein>
<keyword evidence="3" id="KW-1185">Reference proteome</keyword>
<feature type="non-terminal residue" evidence="2">
    <location>
        <position position="170"/>
    </location>
</feature>
<dbReference type="RefSeq" id="XP_067918250.1">
    <property type="nucleotide sequence ID" value="XM_068069774.1"/>
</dbReference>
<dbReference type="EMBL" id="MIGC01005849">
    <property type="protein sequence ID" value="PHJ16522.1"/>
    <property type="molecule type" value="Genomic_DNA"/>
</dbReference>
<dbReference type="AlphaFoldDB" id="A0A2C6KJ55"/>
<name>A0A2C6KJ55_9APIC</name>
<dbReference type="OrthoDB" id="331866at2759"/>
<dbReference type="Proteomes" id="UP000221165">
    <property type="component" value="Unassembled WGS sequence"/>
</dbReference>
<feature type="region of interest" description="Disordered" evidence="1">
    <location>
        <begin position="78"/>
        <end position="170"/>
    </location>
</feature>
<dbReference type="VEuPathDB" id="ToxoDB:CSUI_009662"/>
<comment type="caution">
    <text evidence="2">The sequence shown here is derived from an EMBL/GenBank/DDBJ whole genome shotgun (WGS) entry which is preliminary data.</text>
</comment>
<gene>
    <name evidence="2" type="ORF">CSUI_009662</name>
</gene>